<sequence length="1002" mass="111623">MGRIETKGAPSPASRDLFCKDLPKSSLISSETAHNSSLLASRTVDSSIEDSFELAKGSVPILEHSVNRPTDSLSSPNTSQEQQLFSPSALSPILKSGELSDCVSEISDEDYFFNSSPRPMLSLLDKVMGVDENSELDDELEVAIGSGKCNVGSGQGGPADVNPNDGGDGLENKIVLKLPFLKPVKGEDTMNEGQDNFTDGGEESLGADLSRPKLPRISKEELRELKLARREADCQLNYGEQESPEYALNMGDEGPFIIGNYITRHTLNRIASIEHRNSGGNPQNTNGESPGLRPNKRDMRSRYLLENKGVAKAEEKKKPYVPGMSVFVRDRWGIWCEAVITKDDYRRVLVKYVDANIDRQEWVSLGHHRLKRMSDMESTALNVEYDSPPVDVTGMVPMETQPAAPPKVYIPGEICSECELPFQEFRYFCLHCPPSDDYICSQCYFHRFSKAHKHSRLLYAKERTLTYRTIMLLKATEHSITRFEQDRIYIHEPVAMQERWGSGFGNAKTQRVTALGIHRHLPGISSSYKPTLIICAFCHDTQYSTSLLTGEFISIDCPFILSPTVLELERREKKPLPDRVSHVDLFWCHINCARFSSMAQVIPKHSITSQDALEANRFYNLGRALRVSNRNSCPRCRERGASISCSKPGCHRYFHLKCTGKPLAFFERGQLFYCRTHETGLRKLPPYTDVIGSISCQSCGGLLPKGRDEIKKSSTTALSIKPREPSSSLNGLWRPDSESANMAGGNTSHQTNAAFSGISNAKSESLDITPNPSQVPGAPLESGLNRGASGIHRGKDVPCNEADDVDVVGEDDATAPNQTWSWYTCQKCIDEDGFYPFDLCQTCFTSGIEGLGHEHSKDDFRWTNYHNAANDLHRSIFLFDPKRPWSKRPSVHEKKKLHTLLSKVTKGLKRKHAEAEPPKTTKKIHCAKCQTTTSNIWRKGYSGILMCMSCFEGVPDQKEEPASEPAPEPKKAKNVPEKIKIIISLKAIEEAHGAPSPNRSSI</sequence>
<organism evidence="1 2">
    <name type="scientific">Entomophthora muscae</name>
    <dbReference type="NCBI Taxonomy" id="34485"/>
    <lineage>
        <taxon>Eukaryota</taxon>
        <taxon>Fungi</taxon>
        <taxon>Fungi incertae sedis</taxon>
        <taxon>Zoopagomycota</taxon>
        <taxon>Entomophthoromycotina</taxon>
        <taxon>Entomophthoromycetes</taxon>
        <taxon>Entomophthorales</taxon>
        <taxon>Entomophthoraceae</taxon>
        <taxon>Entomophthora</taxon>
    </lineage>
</organism>
<evidence type="ECO:0000313" key="1">
    <source>
        <dbReference type="EMBL" id="KAJ9075817.1"/>
    </source>
</evidence>
<protein>
    <submittedName>
        <fullName evidence="1">Uncharacterized protein</fullName>
    </submittedName>
</protein>
<evidence type="ECO:0000313" key="2">
    <source>
        <dbReference type="Proteomes" id="UP001165960"/>
    </source>
</evidence>
<dbReference type="EMBL" id="QTSX02002366">
    <property type="protein sequence ID" value="KAJ9075817.1"/>
    <property type="molecule type" value="Genomic_DNA"/>
</dbReference>
<dbReference type="Proteomes" id="UP001165960">
    <property type="component" value="Unassembled WGS sequence"/>
</dbReference>
<keyword evidence="2" id="KW-1185">Reference proteome</keyword>
<name>A0ACC2TMI6_9FUNG</name>
<reference evidence="1" key="1">
    <citation type="submission" date="2022-04" db="EMBL/GenBank/DDBJ databases">
        <title>Genome of the entomopathogenic fungus Entomophthora muscae.</title>
        <authorList>
            <person name="Elya C."/>
            <person name="Lovett B.R."/>
            <person name="Lee E."/>
            <person name="Macias A.M."/>
            <person name="Hajek A.E."/>
            <person name="De Bivort B.L."/>
            <person name="Kasson M.T."/>
            <person name="De Fine Licht H.H."/>
            <person name="Stajich J.E."/>
        </authorList>
    </citation>
    <scope>NUCLEOTIDE SEQUENCE</scope>
    <source>
        <strain evidence="1">Berkeley</strain>
    </source>
</reference>
<comment type="caution">
    <text evidence="1">The sequence shown here is derived from an EMBL/GenBank/DDBJ whole genome shotgun (WGS) entry which is preliminary data.</text>
</comment>
<proteinExistence type="predicted"/>
<accession>A0ACC2TMI6</accession>
<gene>
    <name evidence="1" type="ORF">DSO57_1032053</name>
</gene>